<dbReference type="PANTHER" id="PTHR43066">
    <property type="entry name" value="RHOMBOID-RELATED PROTEIN"/>
    <property type="match status" value="1"/>
</dbReference>
<keyword evidence="3" id="KW-0645">Protease</keyword>
<evidence type="ECO:0000256" key="6">
    <source>
        <dbReference type="ARBA" id="ARBA00022989"/>
    </source>
</evidence>
<gene>
    <name evidence="11" type="ORF">PPROV_000668800</name>
</gene>
<dbReference type="AlphaFoldDB" id="A0A830HKN7"/>
<name>A0A830HKN7_9CHLO</name>
<feature type="compositionally biased region" description="Low complexity" evidence="8">
    <location>
        <begin position="253"/>
        <end position="262"/>
    </location>
</feature>
<dbReference type="GO" id="GO:0004252">
    <property type="term" value="F:serine-type endopeptidase activity"/>
    <property type="evidence" value="ECO:0007669"/>
    <property type="project" value="InterPro"/>
</dbReference>
<dbReference type="Pfam" id="PF01694">
    <property type="entry name" value="Rhomboid"/>
    <property type="match status" value="1"/>
</dbReference>
<keyword evidence="6 9" id="KW-1133">Transmembrane helix</keyword>
<comment type="similarity">
    <text evidence="2">Belongs to the peptidase S54 family.</text>
</comment>
<dbReference type="SUPFAM" id="SSF144091">
    <property type="entry name" value="Rhomboid-like"/>
    <property type="match status" value="1"/>
</dbReference>
<protein>
    <recommendedName>
        <fullName evidence="10">Peptidase S54 rhomboid domain-containing protein</fullName>
    </recommendedName>
</protein>
<feature type="transmembrane region" description="Helical" evidence="9">
    <location>
        <begin position="128"/>
        <end position="153"/>
    </location>
</feature>
<feature type="compositionally biased region" description="Pro residues" evidence="8">
    <location>
        <begin position="263"/>
        <end position="275"/>
    </location>
</feature>
<keyword evidence="7 9" id="KW-0472">Membrane</keyword>
<keyword evidence="12" id="KW-1185">Reference proteome</keyword>
<comment type="subcellular location">
    <subcellularLocation>
        <location evidence="1">Membrane</location>
        <topology evidence="1">Multi-pass membrane protein</topology>
    </subcellularLocation>
</comment>
<dbReference type="GO" id="GO:0016020">
    <property type="term" value="C:membrane"/>
    <property type="evidence" value="ECO:0007669"/>
    <property type="project" value="UniProtKB-SubCell"/>
</dbReference>
<evidence type="ECO:0000313" key="12">
    <source>
        <dbReference type="Proteomes" id="UP000660262"/>
    </source>
</evidence>
<feature type="domain" description="Peptidase S54 rhomboid" evidence="10">
    <location>
        <begin position="87"/>
        <end position="235"/>
    </location>
</feature>
<feature type="region of interest" description="Disordered" evidence="8">
    <location>
        <begin position="253"/>
        <end position="317"/>
    </location>
</feature>
<proteinExistence type="inferred from homology"/>
<dbReference type="InterPro" id="IPR022764">
    <property type="entry name" value="Peptidase_S54_rhomboid_dom"/>
</dbReference>
<dbReference type="Proteomes" id="UP000660262">
    <property type="component" value="Unassembled WGS sequence"/>
</dbReference>
<comment type="caution">
    <text evidence="11">The sequence shown here is derived from an EMBL/GenBank/DDBJ whole genome shotgun (WGS) entry which is preliminary data.</text>
</comment>
<evidence type="ECO:0000256" key="5">
    <source>
        <dbReference type="ARBA" id="ARBA00022801"/>
    </source>
</evidence>
<reference evidence="11" key="1">
    <citation type="submission" date="2020-10" db="EMBL/GenBank/DDBJ databases">
        <title>Unveiling of a novel bifunctional photoreceptor, Dualchrome1, isolated from a cosmopolitan green alga.</title>
        <authorList>
            <person name="Suzuki S."/>
            <person name="Kawachi M."/>
        </authorList>
    </citation>
    <scope>NUCLEOTIDE SEQUENCE</scope>
    <source>
        <strain evidence="11">NIES 2893</strain>
    </source>
</reference>
<dbReference type="PANTHER" id="PTHR43066:SF1">
    <property type="entry name" value="RHOMBOID PROTEIN 2"/>
    <property type="match status" value="1"/>
</dbReference>
<dbReference type="EMBL" id="BNJQ01000018">
    <property type="protein sequence ID" value="GHP07946.1"/>
    <property type="molecule type" value="Genomic_DNA"/>
</dbReference>
<accession>A0A830HKN7</accession>
<organism evidence="11 12">
    <name type="scientific">Pycnococcus provasolii</name>
    <dbReference type="NCBI Taxonomy" id="41880"/>
    <lineage>
        <taxon>Eukaryota</taxon>
        <taxon>Viridiplantae</taxon>
        <taxon>Chlorophyta</taxon>
        <taxon>Pseudoscourfieldiophyceae</taxon>
        <taxon>Pseudoscourfieldiales</taxon>
        <taxon>Pycnococcaceae</taxon>
        <taxon>Pycnococcus</taxon>
    </lineage>
</organism>
<evidence type="ECO:0000256" key="7">
    <source>
        <dbReference type="ARBA" id="ARBA00023136"/>
    </source>
</evidence>
<evidence type="ECO:0000256" key="3">
    <source>
        <dbReference type="ARBA" id="ARBA00022670"/>
    </source>
</evidence>
<evidence type="ECO:0000256" key="9">
    <source>
        <dbReference type="SAM" id="Phobius"/>
    </source>
</evidence>
<dbReference type="GO" id="GO:0006508">
    <property type="term" value="P:proteolysis"/>
    <property type="evidence" value="ECO:0007669"/>
    <property type="project" value="UniProtKB-KW"/>
</dbReference>
<keyword evidence="5" id="KW-0378">Hydrolase</keyword>
<feature type="transmembrane region" description="Helical" evidence="9">
    <location>
        <begin position="159"/>
        <end position="178"/>
    </location>
</feature>
<evidence type="ECO:0000256" key="8">
    <source>
        <dbReference type="SAM" id="MobiDB-lite"/>
    </source>
</evidence>
<keyword evidence="4 9" id="KW-0812">Transmembrane</keyword>
<dbReference type="InterPro" id="IPR035952">
    <property type="entry name" value="Rhomboid-like_sf"/>
</dbReference>
<dbReference type="OrthoDB" id="10257275at2759"/>
<dbReference type="Gene3D" id="1.20.1540.10">
    <property type="entry name" value="Rhomboid-like"/>
    <property type="match status" value="1"/>
</dbReference>
<evidence type="ECO:0000259" key="10">
    <source>
        <dbReference type="Pfam" id="PF01694"/>
    </source>
</evidence>
<evidence type="ECO:0000256" key="4">
    <source>
        <dbReference type="ARBA" id="ARBA00022692"/>
    </source>
</evidence>
<sequence length="317" mass="34623">MFHPGVRVRHGPRFRGGGARGVDPWLLVVLFQAFQRFQAMERKPPVTIGLIVACAVAFVVPEQVGAIFGARTVDAACLQPYSVVLKAELMRLLSCSWFHGDEISLAYNASSLLWKGYQLETRMGSETFAMVTVMLSVLSSACAVITAGVLSLAFQNHDALYACTYGLSPLLFALKVVLYNDPDAGDARGNVSFFGLVDVPKRWAALAEMGLLHLMHPSLAMLNVHAGGALAGFTYVHRHRILRQLARFSATAARAAEGTGAAPRPPPRQPQPQPQPRGQEREMPPQQPPQQQQHYDDATLRRRAAAAAAARAERFTR</sequence>
<evidence type="ECO:0000313" key="11">
    <source>
        <dbReference type="EMBL" id="GHP07946.1"/>
    </source>
</evidence>
<evidence type="ECO:0000256" key="1">
    <source>
        <dbReference type="ARBA" id="ARBA00004141"/>
    </source>
</evidence>
<evidence type="ECO:0000256" key="2">
    <source>
        <dbReference type="ARBA" id="ARBA00009045"/>
    </source>
</evidence>